<dbReference type="EMBL" id="KQ485304">
    <property type="protein sequence ID" value="KYP32401.1"/>
    <property type="molecule type" value="Genomic_DNA"/>
</dbReference>
<dbReference type="Pfam" id="PF13976">
    <property type="entry name" value="gag_pre-integrs"/>
    <property type="match status" value="1"/>
</dbReference>
<dbReference type="AlphaFoldDB" id="A0A151QQ15"/>
<evidence type="ECO:0000313" key="2">
    <source>
        <dbReference type="EMBL" id="KYP32401.1"/>
    </source>
</evidence>
<gene>
    <name evidence="2" type="ORF">KK1_046937</name>
</gene>
<organism evidence="2 3">
    <name type="scientific">Cajanus cajan</name>
    <name type="common">Pigeon pea</name>
    <name type="synonym">Cajanus indicus</name>
    <dbReference type="NCBI Taxonomy" id="3821"/>
    <lineage>
        <taxon>Eukaryota</taxon>
        <taxon>Viridiplantae</taxon>
        <taxon>Streptophyta</taxon>
        <taxon>Embryophyta</taxon>
        <taxon>Tracheophyta</taxon>
        <taxon>Spermatophyta</taxon>
        <taxon>Magnoliopsida</taxon>
        <taxon>eudicotyledons</taxon>
        <taxon>Gunneridae</taxon>
        <taxon>Pentapetalae</taxon>
        <taxon>rosids</taxon>
        <taxon>fabids</taxon>
        <taxon>Fabales</taxon>
        <taxon>Fabaceae</taxon>
        <taxon>Papilionoideae</taxon>
        <taxon>50 kb inversion clade</taxon>
        <taxon>NPAAA clade</taxon>
        <taxon>indigoferoid/millettioid clade</taxon>
        <taxon>Phaseoleae</taxon>
        <taxon>Cajanus</taxon>
    </lineage>
</organism>
<dbReference type="InterPro" id="IPR025724">
    <property type="entry name" value="GAG-pre-integrase_dom"/>
</dbReference>
<name>A0A151QQ15_CAJCA</name>
<feature type="domain" description="GAG-pre-integrase" evidence="1">
    <location>
        <begin position="78"/>
        <end position="129"/>
    </location>
</feature>
<feature type="non-terminal residue" evidence="2">
    <location>
        <position position="1"/>
    </location>
</feature>
<dbReference type="Proteomes" id="UP000075243">
    <property type="component" value="Unassembled WGS sequence"/>
</dbReference>
<reference evidence="2" key="1">
    <citation type="journal article" date="2012" name="Nat. Biotechnol.">
        <title>Draft genome sequence of pigeonpea (Cajanus cajan), an orphan legume crop of resource-poor farmers.</title>
        <authorList>
            <person name="Varshney R.K."/>
            <person name="Chen W."/>
            <person name="Li Y."/>
            <person name="Bharti A.K."/>
            <person name="Saxena R.K."/>
            <person name="Schlueter J.A."/>
            <person name="Donoghue M.T."/>
            <person name="Azam S."/>
            <person name="Fan G."/>
            <person name="Whaley A.M."/>
            <person name="Farmer A.D."/>
            <person name="Sheridan J."/>
            <person name="Iwata A."/>
            <person name="Tuteja R."/>
            <person name="Penmetsa R.V."/>
            <person name="Wu W."/>
            <person name="Upadhyaya H.D."/>
            <person name="Yang S.P."/>
            <person name="Shah T."/>
            <person name="Saxena K.B."/>
            <person name="Michael T."/>
            <person name="McCombie W.R."/>
            <person name="Yang B."/>
            <person name="Zhang G."/>
            <person name="Yang H."/>
            <person name="Wang J."/>
            <person name="Spillane C."/>
            <person name="Cook D.R."/>
            <person name="May G.D."/>
            <person name="Xu X."/>
            <person name="Jackson S.A."/>
        </authorList>
    </citation>
    <scope>NUCLEOTIDE SEQUENCE [LARGE SCALE GENOMIC DNA]</scope>
</reference>
<accession>A0A151QQ15</accession>
<keyword evidence="3" id="KW-1185">Reference proteome</keyword>
<dbReference type="Gramene" id="C.cajan_43608.t">
    <property type="protein sequence ID" value="C.cajan_43608.t.cds1"/>
    <property type="gene ID" value="C.cajan_43608"/>
</dbReference>
<protein>
    <recommendedName>
        <fullName evidence="1">GAG-pre-integrase domain-containing protein</fullName>
    </recommendedName>
</protein>
<evidence type="ECO:0000313" key="3">
    <source>
        <dbReference type="Proteomes" id="UP000075243"/>
    </source>
</evidence>
<evidence type="ECO:0000259" key="1">
    <source>
        <dbReference type="Pfam" id="PF13976"/>
    </source>
</evidence>
<sequence>VTIVNGSKVASQGIGQVSLSPSLKLNSILVIPHYSYNLIYLSQLTRSLNYPITFDANFFVIQEHGMGHLIGEGHGSRGLYYLETSTFVSYFSTSASKLLHDRLDHPSLAKLKIMISSLKQLPILKCESC</sequence>
<proteinExistence type="predicted"/>